<proteinExistence type="inferred from homology"/>
<dbReference type="Proteomes" id="UP000028098">
    <property type="component" value="Unassembled WGS sequence"/>
</dbReference>
<comment type="similarity">
    <text evidence="1">Belongs to the UPF0236 family.</text>
</comment>
<evidence type="ECO:0008006" key="4">
    <source>
        <dbReference type="Google" id="ProtNLM"/>
    </source>
</evidence>
<evidence type="ECO:0000256" key="1">
    <source>
        <dbReference type="ARBA" id="ARBA00006539"/>
    </source>
</evidence>
<sequence>MAFFDERELKNQLLFQNAKEFYNFVSRYDEEMIPVMKAKGYTCIHSMERTVAFTFGEFTFRRRRWKKGDHWVIPVDEKLGLQKNVRFSWEFMYQVAKLSTLMPYDKVTQVIQLTYHISITKPIVVKAVKICEKLLEEREGYRYYEENKEVSKRKAQVIYIEGDGVMVKARDTQKDNKHYDLSHFVVHTGSQKVGSNRFELQDKKEFIGLDNRLVREQVIDYLFNNYEITNQTLLITNSDGGHGYTPYVFKEIAKVLRIKRHEHFWDEYHVNKELKNYLKFYSEDLLERAFQAIKQHDKQLMRTVLDTTESYIETEEEQELFEKFKSKILRNFQYTKPAEQRGFSHAGIGIMESQHRKVTYRMKKRGMYWTLAGAETMSRIIVLNYEDSLRELFFGNWREDYEKFISLEEVSAYTIKKRMSKTDKENTSRYQCYPDSKRLSYFRKQ</sequence>
<accession>A0A081R337</accession>
<comment type="caution">
    <text evidence="2">The sequence shown here is derived from an EMBL/GenBank/DDBJ whole genome shotgun (WGS) entry which is preliminary data.</text>
</comment>
<protein>
    <recommendedName>
        <fullName evidence="4">Transposase</fullName>
    </recommendedName>
</protein>
<dbReference type="EMBL" id="JPGB01000006">
    <property type="protein sequence ID" value="KEQ49610.1"/>
    <property type="molecule type" value="Genomic_DNA"/>
</dbReference>
<gene>
    <name evidence="2" type="ORF">SK143_1552</name>
</gene>
<dbReference type="RefSeq" id="WP_042902883.1">
    <property type="nucleotide sequence ID" value="NZ_JPGB01000006.1"/>
</dbReference>
<dbReference type="PATRIC" id="fig|1303.44.peg.1484"/>
<reference evidence="2 3" key="1">
    <citation type="submission" date="2014-05" db="EMBL/GenBank/DDBJ databases">
        <authorList>
            <person name="Daugherty S.C."/>
            <person name="Tallon L.J."/>
            <person name="Sadzewicz L."/>
            <person name="Kilian M."/>
            <person name="Tettelin H."/>
        </authorList>
    </citation>
    <scope>NUCLEOTIDE SEQUENCE [LARGE SCALE GENOMIC DNA]</scope>
    <source>
        <strain evidence="2 3">SK143</strain>
    </source>
</reference>
<dbReference type="NCBIfam" id="NF033529">
    <property type="entry name" value="transpos_ISLre2"/>
    <property type="match status" value="1"/>
</dbReference>
<organism evidence="2 3">
    <name type="scientific">Streptococcus oralis</name>
    <dbReference type="NCBI Taxonomy" id="1303"/>
    <lineage>
        <taxon>Bacteria</taxon>
        <taxon>Bacillati</taxon>
        <taxon>Bacillota</taxon>
        <taxon>Bacilli</taxon>
        <taxon>Lactobacillales</taxon>
        <taxon>Streptococcaceae</taxon>
        <taxon>Streptococcus</taxon>
    </lineage>
</organism>
<evidence type="ECO:0000313" key="3">
    <source>
        <dbReference type="Proteomes" id="UP000028098"/>
    </source>
</evidence>
<evidence type="ECO:0000313" key="2">
    <source>
        <dbReference type="EMBL" id="KEQ49610.1"/>
    </source>
</evidence>
<dbReference type="Pfam" id="PF06782">
    <property type="entry name" value="UPF0236"/>
    <property type="match status" value="1"/>
</dbReference>
<name>A0A081R337_STROR</name>
<dbReference type="InterPro" id="IPR009620">
    <property type="entry name" value="UPF0236"/>
</dbReference>
<dbReference type="AlphaFoldDB" id="A0A081R337"/>